<protein>
    <submittedName>
        <fullName evidence="12">Uncharacterized protein</fullName>
    </submittedName>
</protein>
<keyword evidence="7 11" id="KW-1133">Transmembrane helix</keyword>
<keyword evidence="8" id="KW-0406">Ion transport</keyword>
<proteinExistence type="inferred from homology"/>
<keyword evidence="9 11" id="KW-0472">Membrane</keyword>
<comment type="similarity">
    <text evidence="2">Belongs to the eukaryotic/archaeal RNase P protein component 2 family.</text>
</comment>
<feature type="transmembrane region" description="Helical" evidence="11">
    <location>
        <begin position="140"/>
        <end position="160"/>
    </location>
</feature>
<gene>
    <name evidence="12" type="ORF">WJX81_003043</name>
</gene>
<dbReference type="GO" id="GO:0005254">
    <property type="term" value="F:chloride channel activity"/>
    <property type="evidence" value="ECO:0007669"/>
    <property type="project" value="InterPro"/>
</dbReference>
<keyword evidence="6" id="KW-0819">tRNA processing</keyword>
<evidence type="ECO:0000256" key="9">
    <source>
        <dbReference type="ARBA" id="ARBA00023136"/>
    </source>
</evidence>
<dbReference type="Gene3D" id="3.30.70.3250">
    <property type="entry name" value="Ribonuclease P, Pop5 subunit"/>
    <property type="match status" value="1"/>
</dbReference>
<dbReference type="InterPro" id="IPR002759">
    <property type="entry name" value="Pop5/Rpp14/Rnp2-like"/>
</dbReference>
<dbReference type="Pfam" id="PF01900">
    <property type="entry name" value="RNase_P_Rpp14"/>
    <property type="match status" value="1"/>
</dbReference>
<evidence type="ECO:0000313" key="12">
    <source>
        <dbReference type="EMBL" id="KAK9839805.1"/>
    </source>
</evidence>
<feature type="transmembrane region" description="Helical" evidence="11">
    <location>
        <begin position="166"/>
        <end position="189"/>
    </location>
</feature>
<dbReference type="Proteomes" id="UP001445335">
    <property type="component" value="Unassembled WGS sequence"/>
</dbReference>
<keyword evidence="5 11" id="KW-0812">Transmembrane</keyword>
<comment type="caution">
    <text evidence="12">The sequence shown here is derived from an EMBL/GenBank/DDBJ whole genome shotgun (WGS) entry which is preliminary data.</text>
</comment>
<dbReference type="EMBL" id="JALJOU010000014">
    <property type="protein sequence ID" value="KAK9839805.1"/>
    <property type="molecule type" value="Genomic_DNA"/>
</dbReference>
<evidence type="ECO:0000256" key="11">
    <source>
        <dbReference type="SAM" id="Phobius"/>
    </source>
</evidence>
<dbReference type="InterPro" id="IPR038085">
    <property type="entry name" value="Rnp2-like_sf"/>
</dbReference>
<evidence type="ECO:0000256" key="7">
    <source>
        <dbReference type="ARBA" id="ARBA00022989"/>
    </source>
</evidence>
<organism evidence="12 13">
    <name type="scientific">Elliptochloris bilobata</name>
    <dbReference type="NCBI Taxonomy" id="381761"/>
    <lineage>
        <taxon>Eukaryota</taxon>
        <taxon>Viridiplantae</taxon>
        <taxon>Chlorophyta</taxon>
        <taxon>core chlorophytes</taxon>
        <taxon>Trebouxiophyceae</taxon>
        <taxon>Trebouxiophyceae incertae sedis</taxon>
        <taxon>Elliptochloris clade</taxon>
        <taxon>Elliptochloris</taxon>
    </lineage>
</organism>
<feature type="transmembrane region" description="Helical" evidence="11">
    <location>
        <begin position="349"/>
        <end position="380"/>
    </location>
</feature>
<dbReference type="AlphaFoldDB" id="A0AAW1S0C5"/>
<keyword evidence="3" id="KW-0813">Transport</keyword>
<evidence type="ECO:0000256" key="3">
    <source>
        <dbReference type="ARBA" id="ARBA00022448"/>
    </source>
</evidence>
<evidence type="ECO:0000256" key="10">
    <source>
        <dbReference type="SAM" id="MobiDB-lite"/>
    </source>
</evidence>
<evidence type="ECO:0000256" key="4">
    <source>
        <dbReference type="ARBA" id="ARBA00022475"/>
    </source>
</evidence>
<dbReference type="GO" id="GO:0005886">
    <property type="term" value="C:plasma membrane"/>
    <property type="evidence" value="ECO:0007669"/>
    <property type="project" value="UniProtKB-SubCell"/>
</dbReference>
<dbReference type="PANTHER" id="PTHR33281">
    <property type="entry name" value="UPF0187 PROTEIN YNEE"/>
    <property type="match status" value="1"/>
</dbReference>
<dbReference type="SUPFAM" id="SSF160350">
    <property type="entry name" value="Rnp2-like"/>
    <property type="match status" value="1"/>
</dbReference>
<name>A0AAW1S0C5_9CHLO</name>
<evidence type="ECO:0000256" key="2">
    <source>
        <dbReference type="ARBA" id="ARBA00010800"/>
    </source>
</evidence>
<dbReference type="Pfam" id="PF25539">
    <property type="entry name" value="Bestrophin_2"/>
    <property type="match status" value="1"/>
</dbReference>
<evidence type="ECO:0000256" key="8">
    <source>
        <dbReference type="ARBA" id="ARBA00023065"/>
    </source>
</evidence>
<accession>A0AAW1S0C5</accession>
<comment type="subcellular location">
    <subcellularLocation>
        <location evidence="1">Cell membrane</location>
        <topology evidence="1">Multi-pass membrane protein</topology>
    </subcellularLocation>
</comment>
<dbReference type="GO" id="GO:0001682">
    <property type="term" value="P:tRNA 5'-leader removal"/>
    <property type="evidence" value="ECO:0007669"/>
    <property type="project" value="InterPro"/>
</dbReference>
<dbReference type="GO" id="GO:0030677">
    <property type="term" value="C:ribonuclease P complex"/>
    <property type="evidence" value="ECO:0007669"/>
    <property type="project" value="InterPro"/>
</dbReference>
<feature type="region of interest" description="Disordered" evidence="10">
    <location>
        <begin position="19"/>
        <end position="48"/>
    </location>
</feature>
<keyword evidence="4" id="KW-1003">Cell membrane</keyword>
<keyword evidence="13" id="KW-1185">Reference proteome</keyword>
<sequence length="527" mass="57534">MYCLSRKLSHALAYTSGHCKQLGPPLQRGRSQRSTSATQPPSHLRPVLAESTGLGHGWSAAGNGTMPLLSPSGLAGSCVTEIRLMGEMPDQDPTLNKELASSRRSITTLFTHDDWEYHQTTSRYFRNLFNIGGSAVFRRCLAPCLLTTLFAALIVGYNLLALRCGWPLAAMALTPHTLLGSALSLLLVFRTNASFARMVEARQMWGTVVRNCREWIRLVSVYFPRELLPPAMAYVQAFAIVLKGQLRCGRTRVDPHDPTRYRYDAASALLHVVDEAEAERLLSVHNPPGAVARRLTRLVATADQGGLPAHVPLRLDDCIAGLTAAASGCDRLFKTPIPLSYTRHTARSLMMWLLTLPAALWPKMGPSLIFAVFFISYVLIGIDELGVQIEEPFAILPLAPLMMKVRNEQTCTLSCPIIYFRVALRQDGTARKASPALMRRVLQAGLQQLFGTIGGALPFEVVGMLPGAGRAVVRADRGDCQKLWAAASLLTQYDGRPCTLTVEAASPFLASLAVDSRAFTAALPFPL</sequence>
<evidence type="ECO:0000313" key="13">
    <source>
        <dbReference type="Proteomes" id="UP001445335"/>
    </source>
</evidence>
<evidence type="ECO:0000256" key="6">
    <source>
        <dbReference type="ARBA" id="ARBA00022694"/>
    </source>
</evidence>
<dbReference type="PANTHER" id="PTHR33281:SF19">
    <property type="entry name" value="VOLTAGE-DEPENDENT ANION CHANNEL-FORMING PROTEIN YNEE"/>
    <property type="match status" value="1"/>
</dbReference>
<evidence type="ECO:0000256" key="1">
    <source>
        <dbReference type="ARBA" id="ARBA00004651"/>
    </source>
</evidence>
<reference evidence="12 13" key="1">
    <citation type="journal article" date="2024" name="Nat. Commun.">
        <title>Phylogenomics reveals the evolutionary origins of lichenization in chlorophyte algae.</title>
        <authorList>
            <person name="Puginier C."/>
            <person name="Libourel C."/>
            <person name="Otte J."/>
            <person name="Skaloud P."/>
            <person name="Haon M."/>
            <person name="Grisel S."/>
            <person name="Petersen M."/>
            <person name="Berrin J.G."/>
            <person name="Delaux P.M."/>
            <person name="Dal Grande F."/>
            <person name="Keller J."/>
        </authorList>
    </citation>
    <scope>NUCLEOTIDE SEQUENCE [LARGE SCALE GENOMIC DNA]</scope>
    <source>
        <strain evidence="12 13">SAG 245.80</strain>
    </source>
</reference>
<feature type="compositionally biased region" description="Polar residues" evidence="10">
    <location>
        <begin position="32"/>
        <end position="41"/>
    </location>
</feature>
<dbReference type="InterPro" id="IPR044669">
    <property type="entry name" value="YneE/VCCN1/2-like"/>
</dbReference>
<evidence type="ECO:0000256" key="5">
    <source>
        <dbReference type="ARBA" id="ARBA00022692"/>
    </source>
</evidence>